<name>S7ZH97_PENO1</name>
<dbReference type="EMBL" id="KB644412">
    <property type="protein sequence ID" value="EPS29654.1"/>
    <property type="molecule type" value="Genomic_DNA"/>
</dbReference>
<dbReference type="HOGENOM" id="CLU_010194_13_1_1"/>
<evidence type="ECO:0000256" key="1">
    <source>
        <dbReference type="ARBA" id="ARBA00006484"/>
    </source>
</evidence>
<keyword evidence="4" id="KW-1185">Reference proteome</keyword>
<gene>
    <name evidence="3" type="ORF">PDE_04604</name>
</gene>
<dbReference type="PANTHER" id="PTHR43180:SF11">
    <property type="entry name" value="NAD(P)-BINDING PROTEIN"/>
    <property type="match status" value="1"/>
</dbReference>
<dbReference type="InterPro" id="IPR036291">
    <property type="entry name" value="NAD(P)-bd_dom_sf"/>
</dbReference>
<dbReference type="OrthoDB" id="37659at2759"/>
<dbReference type="GO" id="GO:0016491">
    <property type="term" value="F:oxidoreductase activity"/>
    <property type="evidence" value="ECO:0007669"/>
    <property type="project" value="UniProtKB-KW"/>
</dbReference>
<dbReference type="AlphaFoldDB" id="S7ZH97"/>
<dbReference type="InterPro" id="IPR002347">
    <property type="entry name" value="SDR_fam"/>
</dbReference>
<evidence type="ECO:0000313" key="4">
    <source>
        <dbReference type="Proteomes" id="UP000019376"/>
    </source>
</evidence>
<dbReference type="PRINTS" id="PR00081">
    <property type="entry name" value="GDHRDH"/>
</dbReference>
<dbReference type="STRING" id="933388.S7ZH97"/>
<dbReference type="Proteomes" id="UP000019376">
    <property type="component" value="Unassembled WGS sequence"/>
</dbReference>
<dbReference type="PANTHER" id="PTHR43180">
    <property type="entry name" value="3-OXOACYL-(ACYL-CARRIER-PROTEIN) REDUCTASE (AFU_ORTHOLOGUE AFUA_6G11210)"/>
    <property type="match status" value="1"/>
</dbReference>
<dbReference type="SUPFAM" id="SSF51735">
    <property type="entry name" value="NAD(P)-binding Rossmann-fold domains"/>
    <property type="match status" value="1"/>
</dbReference>
<reference evidence="3 4" key="1">
    <citation type="journal article" date="2013" name="PLoS ONE">
        <title>Genomic and secretomic analyses reveal unique features of the lignocellulolytic enzyme system of Penicillium decumbens.</title>
        <authorList>
            <person name="Liu G."/>
            <person name="Zhang L."/>
            <person name="Wei X."/>
            <person name="Zou G."/>
            <person name="Qin Y."/>
            <person name="Ma L."/>
            <person name="Li J."/>
            <person name="Zheng H."/>
            <person name="Wang S."/>
            <person name="Wang C."/>
            <person name="Xun L."/>
            <person name="Zhao G.-P."/>
            <person name="Zhou Z."/>
            <person name="Qu Y."/>
        </authorList>
    </citation>
    <scope>NUCLEOTIDE SEQUENCE [LARGE SCALE GENOMIC DNA]</scope>
    <source>
        <strain evidence="4">114-2 / CGMCC 5302</strain>
    </source>
</reference>
<evidence type="ECO:0000256" key="2">
    <source>
        <dbReference type="ARBA" id="ARBA00023002"/>
    </source>
</evidence>
<dbReference type="eggNOG" id="KOG0725">
    <property type="taxonomic scope" value="Eukaryota"/>
</dbReference>
<dbReference type="Pfam" id="PF00106">
    <property type="entry name" value="adh_short"/>
    <property type="match status" value="1"/>
</dbReference>
<keyword evidence="2" id="KW-0560">Oxidoreductase</keyword>
<dbReference type="Gene3D" id="3.40.50.720">
    <property type="entry name" value="NAD(P)-binding Rossmann-like Domain"/>
    <property type="match status" value="1"/>
</dbReference>
<dbReference type="PhylomeDB" id="S7ZH97"/>
<protein>
    <submittedName>
        <fullName evidence="3">Uncharacterized protein</fullName>
    </submittedName>
</protein>
<proteinExistence type="inferred from homology"/>
<organism evidence="3 4">
    <name type="scientific">Penicillium oxalicum (strain 114-2 / CGMCC 5302)</name>
    <name type="common">Penicillium decumbens</name>
    <dbReference type="NCBI Taxonomy" id="933388"/>
    <lineage>
        <taxon>Eukaryota</taxon>
        <taxon>Fungi</taxon>
        <taxon>Dikarya</taxon>
        <taxon>Ascomycota</taxon>
        <taxon>Pezizomycotina</taxon>
        <taxon>Eurotiomycetes</taxon>
        <taxon>Eurotiomycetidae</taxon>
        <taxon>Eurotiales</taxon>
        <taxon>Aspergillaceae</taxon>
        <taxon>Penicillium</taxon>
    </lineage>
</organism>
<accession>S7ZH97</accession>
<evidence type="ECO:0000313" key="3">
    <source>
        <dbReference type="EMBL" id="EPS29654.1"/>
    </source>
</evidence>
<comment type="similarity">
    <text evidence="1">Belongs to the short-chain dehydrogenases/reductases (SDR) family.</text>
</comment>
<sequence>MAEFTIPDDILSNIKDQVILITGGSSGIGRTTAELCANLGAKVVIGDLKPPLIEPPSDPLHTNIKFVPVDVTSWQSLRLLFDETDKLYGGIDHVFANAGVAPTTDFLNLHPLTPEQLEPPDLRTIQVNLTALLYTVHLSTAYMKSLASRRPLRPTGSIVLAGSATSYQTFRAGDYTIAKHGVLGMIRGMTVQLEAEGSIRLNAVTPSWTETGIIPTMEALREMGVQVQAPEVVARSVVLLFADEKRHGEVIYSWAGRYKEVNKAEGGLLSVVKRLNFDGDHPNEDMQALWEQMTNS</sequence>